<reference evidence="1 2" key="1">
    <citation type="submission" date="2024-01" db="EMBL/GenBank/DDBJ databases">
        <title>The complete chloroplast genome sequence of Lithospermum erythrorhizon: insights into the phylogenetic relationship among Boraginaceae species and the maternal lineages of purple gromwells.</title>
        <authorList>
            <person name="Okada T."/>
            <person name="Watanabe K."/>
        </authorList>
    </citation>
    <scope>NUCLEOTIDE SEQUENCE [LARGE SCALE GENOMIC DNA]</scope>
</reference>
<name>A0AAV3RFD9_LITER</name>
<dbReference type="Proteomes" id="UP001454036">
    <property type="component" value="Unassembled WGS sequence"/>
</dbReference>
<keyword evidence="2" id="KW-1185">Reference proteome</keyword>
<evidence type="ECO:0008006" key="3">
    <source>
        <dbReference type="Google" id="ProtNLM"/>
    </source>
</evidence>
<protein>
    <recommendedName>
        <fullName evidence="3">F-box protein</fullName>
    </recommendedName>
</protein>
<dbReference type="SUPFAM" id="SSF117281">
    <property type="entry name" value="Kelch motif"/>
    <property type="match status" value="1"/>
</dbReference>
<organism evidence="1 2">
    <name type="scientific">Lithospermum erythrorhizon</name>
    <name type="common">Purple gromwell</name>
    <name type="synonym">Lithospermum officinale var. erythrorhizon</name>
    <dbReference type="NCBI Taxonomy" id="34254"/>
    <lineage>
        <taxon>Eukaryota</taxon>
        <taxon>Viridiplantae</taxon>
        <taxon>Streptophyta</taxon>
        <taxon>Embryophyta</taxon>
        <taxon>Tracheophyta</taxon>
        <taxon>Spermatophyta</taxon>
        <taxon>Magnoliopsida</taxon>
        <taxon>eudicotyledons</taxon>
        <taxon>Gunneridae</taxon>
        <taxon>Pentapetalae</taxon>
        <taxon>asterids</taxon>
        <taxon>lamiids</taxon>
        <taxon>Boraginales</taxon>
        <taxon>Boraginaceae</taxon>
        <taxon>Boraginoideae</taxon>
        <taxon>Lithospermeae</taxon>
        <taxon>Lithospermum</taxon>
    </lineage>
</organism>
<evidence type="ECO:0000313" key="2">
    <source>
        <dbReference type="Proteomes" id="UP001454036"/>
    </source>
</evidence>
<comment type="caution">
    <text evidence="1">The sequence shown here is derived from an EMBL/GenBank/DDBJ whole genome shotgun (WGS) entry which is preliminary data.</text>
</comment>
<evidence type="ECO:0000313" key="1">
    <source>
        <dbReference type="EMBL" id="GAA0175109.1"/>
    </source>
</evidence>
<gene>
    <name evidence="1" type="ORF">LIER_28353</name>
</gene>
<accession>A0AAV3RFD9</accession>
<proteinExistence type="predicted"/>
<dbReference type="Gene3D" id="2.120.10.80">
    <property type="entry name" value="Kelch-type beta propeller"/>
    <property type="match status" value="1"/>
</dbReference>
<dbReference type="AlphaFoldDB" id="A0AAV3RFD9"/>
<dbReference type="EMBL" id="BAABME010009403">
    <property type="protein sequence ID" value="GAA0175109.1"/>
    <property type="molecule type" value="Genomic_DNA"/>
</dbReference>
<sequence>MSGGDDCEWLGRSHVLVLARLEMKSMLFIFDLQHNKIIEENIGGISWNMSDTLVVRGTSIYSIGFDMYPESFRDILAGYKDPKGVYDQGDVDFFHSGASVLDLGAKNKKWKHLADRRKMMRRPSSAILGHNIYAFSGTRALVYHINTNKWENLIRPPELLELRKSMIASYGRPLLPPEWDKIVDPRTIRHPVISDTLNNRLLVNFWYALYAYYPQESKWECLLDNKSSPCFCFHRTAQLFDHIVYFFCPGTPYCIYAYDVTTNKPVKVSWSEDFPADFYNELLHFGSDVCNRWYDVKLVHLGDGMMCLACGSSRDHKSSTCFRFLRFKVEPCAEGGLRICFLSFAAAHLYHLAGCQYVGADQGCGYRDG</sequence>
<dbReference type="InterPro" id="IPR015915">
    <property type="entry name" value="Kelch-typ_b-propeller"/>
</dbReference>